<feature type="region of interest" description="Disordered" evidence="1">
    <location>
        <begin position="1"/>
        <end position="20"/>
    </location>
</feature>
<dbReference type="EMBL" id="CP027860">
    <property type="protein sequence ID" value="AVP96283.1"/>
    <property type="molecule type" value="Genomic_DNA"/>
</dbReference>
<organism evidence="2 3">
    <name type="scientific">Ahniella affigens</name>
    <dbReference type="NCBI Taxonomy" id="2021234"/>
    <lineage>
        <taxon>Bacteria</taxon>
        <taxon>Pseudomonadati</taxon>
        <taxon>Pseudomonadota</taxon>
        <taxon>Gammaproteobacteria</taxon>
        <taxon>Lysobacterales</taxon>
        <taxon>Rhodanobacteraceae</taxon>
        <taxon>Ahniella</taxon>
    </lineage>
</organism>
<accession>A0A2P1PN53</accession>
<evidence type="ECO:0000313" key="3">
    <source>
        <dbReference type="Proteomes" id="UP000241074"/>
    </source>
</evidence>
<dbReference type="Proteomes" id="UP000241074">
    <property type="component" value="Chromosome"/>
</dbReference>
<keyword evidence="3" id="KW-1185">Reference proteome</keyword>
<sequence length="284" mass="31221">MTAEDRFDTNQATPLPSPDRRIDEALPEMLARAEQGDHGAACWLGIELARCAERLQTQATRAHELAWYRRANAPEDVRVRLLKRHDAEAARCAGVLPTQWEASATWLMRAADAGSLAAMERVLGRGLAVSGQFPQRTYLEWAAAREARFRVALLRAGSLDSLDGPLAFRGQSLPVIIGLSDSDLLTPELSMAFWQFQESYLAAVQGMPALQHVAPPPAFAKPNVTLPEARLNRIRAQAFALARAAIDSKIEPAAPYVDDIPTDTQCRRFVAPPQHHESIAGMLQ</sequence>
<reference evidence="2 3" key="2">
    <citation type="submission" date="2018-03" db="EMBL/GenBank/DDBJ databases">
        <authorList>
            <person name="Keele B.F."/>
        </authorList>
    </citation>
    <scope>NUCLEOTIDE SEQUENCE [LARGE SCALE GENOMIC DNA]</scope>
    <source>
        <strain evidence="2 3">D13</strain>
    </source>
</reference>
<reference evidence="2 3" key="1">
    <citation type="submission" date="2018-03" db="EMBL/GenBank/DDBJ databases">
        <title>Ahniella affigens gen. nov., sp. nov., a gammaproteobacterium isolated from sandy soil near a stream.</title>
        <authorList>
            <person name="Ko Y."/>
            <person name="Kim J.-H."/>
        </authorList>
    </citation>
    <scope>NUCLEOTIDE SEQUENCE [LARGE SCALE GENOMIC DNA]</scope>
    <source>
        <strain evidence="2 3">D13</strain>
    </source>
</reference>
<proteinExistence type="predicted"/>
<dbReference type="AlphaFoldDB" id="A0A2P1PN53"/>
<evidence type="ECO:0000313" key="2">
    <source>
        <dbReference type="EMBL" id="AVP96283.1"/>
    </source>
</evidence>
<dbReference type="OrthoDB" id="5966693at2"/>
<name>A0A2P1PN53_9GAMM</name>
<gene>
    <name evidence="2" type="ORF">C7S18_03355</name>
</gene>
<dbReference type="RefSeq" id="WP_106890212.1">
    <property type="nucleotide sequence ID" value="NZ_CP027860.1"/>
</dbReference>
<dbReference type="KEGG" id="xba:C7S18_03355"/>
<evidence type="ECO:0000256" key="1">
    <source>
        <dbReference type="SAM" id="MobiDB-lite"/>
    </source>
</evidence>
<protein>
    <submittedName>
        <fullName evidence="2">Uncharacterized protein</fullName>
    </submittedName>
</protein>